<dbReference type="Gene3D" id="3.30.420.10">
    <property type="entry name" value="Ribonuclease H-like superfamily/Ribonuclease H"/>
    <property type="match status" value="1"/>
</dbReference>
<sequence>MQEQIILGLDISTKCIGVSIVKLDTNNGNKKIIEITHVAPKIDAKIKGIEQLFLKKRVFEEKFLLEYANKGITKVVIEEPLLRSNNVNTVDILSKFNGMISDSVYRILGIVPEYISSYDARKYAFPELMAIRKFNKKSEEYPKDKILTAIKKNKLVLFGEYPFDCDKKLILWNKISELYPYIPWVYDKKGELKKENFDASDALVTCLAICNKIEFGEAEFNITNTSNVKSSEISYLMEVWDKKILKKIIID</sequence>
<proteinExistence type="predicted"/>
<protein>
    <submittedName>
        <fullName evidence="1">Crossover junction endodeoxyribonuclease</fullName>
    </submittedName>
</protein>
<dbReference type="GO" id="GO:0003676">
    <property type="term" value="F:nucleic acid binding"/>
    <property type="evidence" value="ECO:0007669"/>
    <property type="project" value="InterPro"/>
</dbReference>
<name>A0A8S5LA24_9CAUD</name>
<dbReference type="EMBL" id="BK014662">
    <property type="protein sequence ID" value="DAD66768.1"/>
    <property type="molecule type" value="Genomic_DNA"/>
</dbReference>
<dbReference type="InterPro" id="IPR036397">
    <property type="entry name" value="RNaseH_sf"/>
</dbReference>
<organism evidence="1">
    <name type="scientific">Myoviridae sp. ctPuP5</name>
    <dbReference type="NCBI Taxonomy" id="2823543"/>
    <lineage>
        <taxon>Viruses</taxon>
        <taxon>Duplodnaviria</taxon>
        <taxon>Heunggongvirae</taxon>
        <taxon>Uroviricota</taxon>
        <taxon>Caudoviricetes</taxon>
    </lineage>
</organism>
<evidence type="ECO:0000313" key="1">
    <source>
        <dbReference type="EMBL" id="DAD66768.1"/>
    </source>
</evidence>
<accession>A0A8S5LA24</accession>
<reference evidence="1" key="1">
    <citation type="journal article" date="2021" name="Proc. Natl. Acad. Sci. U.S.A.">
        <title>A Catalog of Tens of Thousands of Viruses from Human Metagenomes Reveals Hidden Associations with Chronic Diseases.</title>
        <authorList>
            <person name="Tisza M.J."/>
            <person name="Buck C.B."/>
        </authorList>
    </citation>
    <scope>NUCLEOTIDE SEQUENCE</scope>
    <source>
        <strain evidence="1">CtPuP5</strain>
    </source>
</reference>